<dbReference type="Proteomes" id="UP000288805">
    <property type="component" value="Unassembled WGS sequence"/>
</dbReference>
<comment type="caution">
    <text evidence="2">The sequence shown here is derived from an EMBL/GenBank/DDBJ whole genome shotgun (WGS) entry which is preliminary data.</text>
</comment>
<dbReference type="PANTHER" id="PTHR32108">
    <property type="entry name" value="DNA-DIRECTED RNA POLYMERASE SUBUNIT ALPHA"/>
    <property type="match status" value="1"/>
</dbReference>
<organism evidence="2 3">
    <name type="scientific">Vitis vinifera</name>
    <name type="common">Grape</name>
    <dbReference type="NCBI Taxonomy" id="29760"/>
    <lineage>
        <taxon>Eukaryota</taxon>
        <taxon>Viridiplantae</taxon>
        <taxon>Streptophyta</taxon>
        <taxon>Embryophyta</taxon>
        <taxon>Tracheophyta</taxon>
        <taxon>Spermatophyta</taxon>
        <taxon>Magnoliopsida</taxon>
        <taxon>eudicotyledons</taxon>
        <taxon>Gunneridae</taxon>
        <taxon>Pentapetalae</taxon>
        <taxon>rosids</taxon>
        <taxon>Vitales</taxon>
        <taxon>Vitaceae</taxon>
        <taxon>Viteae</taxon>
        <taxon>Vitis</taxon>
    </lineage>
</organism>
<sequence>MWSGYPSQTFDSLVLALYDVEDSISRSLWTNSSPVDVKGNKPSEGQRSVDYKPQAPHQTYDQAHTPPTLALPYYVAQAQRDLLFHTLLQGMSLSQAFQKLTEAGLLTTLTPRPPPQPVPPLIQDGSTLCVLLGPGHETDHCIVLRHAIQDLIDQGLVHLGQSSVTTNPLPSHTTHAIPSSVDDIHFLDFAEFDDHIHMLSWDESALEPMYQTRFMRWADAHASFVLIMDVEDVQTPYVNDVHIPDIQYVIRGDKSQIRVETTTTPEGLIHMVTAGRATYIAFSDDDLPPDGPDHIRLLYISVGCSGCRVSSFLLDNDLALNVCPLATAIILGYAPFDFGPST</sequence>
<feature type="region of interest" description="Disordered" evidence="1">
    <location>
        <begin position="31"/>
        <end position="52"/>
    </location>
</feature>
<dbReference type="EMBL" id="QGNW01001179">
    <property type="protein sequence ID" value="RVW51603.1"/>
    <property type="molecule type" value="Genomic_DNA"/>
</dbReference>
<accession>A0A438EV87</accession>
<protein>
    <submittedName>
        <fullName evidence="2">Uncharacterized protein</fullName>
    </submittedName>
</protein>
<dbReference type="AlphaFoldDB" id="A0A438EV87"/>
<name>A0A438EV87_VITVI</name>
<reference evidence="2 3" key="1">
    <citation type="journal article" date="2018" name="PLoS Genet.">
        <title>Population sequencing reveals clonal diversity and ancestral inbreeding in the grapevine cultivar Chardonnay.</title>
        <authorList>
            <person name="Roach M.J."/>
            <person name="Johnson D.L."/>
            <person name="Bohlmann J."/>
            <person name="van Vuuren H.J."/>
            <person name="Jones S.J."/>
            <person name="Pretorius I.S."/>
            <person name="Schmidt S.A."/>
            <person name="Borneman A.R."/>
        </authorList>
    </citation>
    <scope>NUCLEOTIDE SEQUENCE [LARGE SCALE GENOMIC DNA]</scope>
    <source>
        <strain evidence="3">cv. Chardonnay</strain>
        <tissue evidence="2">Leaf</tissue>
    </source>
</reference>
<evidence type="ECO:0000313" key="3">
    <source>
        <dbReference type="Proteomes" id="UP000288805"/>
    </source>
</evidence>
<dbReference type="PANTHER" id="PTHR32108:SF9">
    <property type="entry name" value="REVERSE TRANSCRIPTASE RNASE H-LIKE DOMAIN-CONTAINING PROTEIN"/>
    <property type="match status" value="1"/>
</dbReference>
<evidence type="ECO:0000313" key="2">
    <source>
        <dbReference type="EMBL" id="RVW51603.1"/>
    </source>
</evidence>
<gene>
    <name evidence="2" type="ORF">CK203_066779</name>
</gene>
<evidence type="ECO:0000256" key="1">
    <source>
        <dbReference type="SAM" id="MobiDB-lite"/>
    </source>
</evidence>
<proteinExistence type="predicted"/>